<proteinExistence type="inferred from homology"/>
<keyword evidence="2 3" id="KW-0862">Zinc</keyword>
<dbReference type="SUPFAM" id="SSF57716">
    <property type="entry name" value="Glucocorticoid receptor-like (DNA-binding domain)"/>
    <property type="match status" value="1"/>
</dbReference>
<evidence type="ECO:0000313" key="6">
    <source>
        <dbReference type="Proteomes" id="UP000289708"/>
    </source>
</evidence>
<dbReference type="EMBL" id="RYFI01000007">
    <property type="protein sequence ID" value="RXF73692.1"/>
    <property type="molecule type" value="Genomic_DNA"/>
</dbReference>
<comment type="similarity">
    <text evidence="3">Belongs to the DNA gyrase inhibitor YacG family.</text>
</comment>
<dbReference type="PANTHER" id="PTHR36150:SF1">
    <property type="entry name" value="DNA GYRASE INHIBITOR YACG"/>
    <property type="match status" value="1"/>
</dbReference>
<reference evidence="5 6" key="1">
    <citation type="submission" date="2018-12" db="EMBL/GenBank/DDBJ databases">
        <title>bacterium Hansschlegelia zhihuaiae S113.</title>
        <authorList>
            <person name="He J."/>
        </authorList>
    </citation>
    <scope>NUCLEOTIDE SEQUENCE [LARGE SCALE GENOMIC DNA]</scope>
    <source>
        <strain evidence="5 6">S 113</strain>
    </source>
</reference>
<feature type="binding site" evidence="3">
    <location>
        <position position="18"/>
    </location>
    <ligand>
        <name>Zn(2+)</name>
        <dbReference type="ChEBI" id="CHEBI:29105"/>
    </ligand>
</feature>
<keyword evidence="6" id="KW-1185">Reference proteome</keyword>
<comment type="subunit">
    <text evidence="3">Interacts with GyrB.</text>
</comment>
<comment type="caution">
    <text evidence="5">The sequence shown here is derived from an EMBL/GenBank/DDBJ whole genome shotgun (WGS) entry which is preliminary data.</text>
</comment>
<dbReference type="GO" id="GO:0006355">
    <property type="term" value="P:regulation of DNA-templated transcription"/>
    <property type="evidence" value="ECO:0007669"/>
    <property type="project" value="InterPro"/>
</dbReference>
<dbReference type="GO" id="GO:0008270">
    <property type="term" value="F:zinc ion binding"/>
    <property type="evidence" value="ECO:0007669"/>
    <property type="project" value="UniProtKB-UniRule"/>
</dbReference>
<evidence type="ECO:0000256" key="2">
    <source>
        <dbReference type="ARBA" id="ARBA00022833"/>
    </source>
</evidence>
<dbReference type="Gene3D" id="3.30.50.10">
    <property type="entry name" value="Erythroid Transcription Factor GATA-1, subunit A"/>
    <property type="match status" value="1"/>
</dbReference>
<evidence type="ECO:0000256" key="1">
    <source>
        <dbReference type="ARBA" id="ARBA00022723"/>
    </source>
</evidence>
<feature type="binding site" evidence="3">
    <location>
        <position position="15"/>
    </location>
    <ligand>
        <name>Zn(2+)</name>
        <dbReference type="ChEBI" id="CHEBI:29105"/>
    </ligand>
</feature>
<evidence type="ECO:0000256" key="4">
    <source>
        <dbReference type="SAM" id="MobiDB-lite"/>
    </source>
</evidence>
<dbReference type="InterPro" id="IPR005584">
    <property type="entry name" value="DNA_gyrase_inhibitor_YacG"/>
</dbReference>
<gene>
    <name evidence="3 5" type="primary">yacG</name>
    <name evidence="5" type="ORF">EK403_08855</name>
</gene>
<name>A0A4V1KJC3_9HYPH</name>
<feature type="binding site" evidence="3">
    <location>
        <position position="34"/>
    </location>
    <ligand>
        <name>Zn(2+)</name>
        <dbReference type="ChEBI" id="CHEBI:29105"/>
    </ligand>
</feature>
<feature type="binding site" evidence="3">
    <location>
        <position position="30"/>
    </location>
    <ligand>
        <name>Zn(2+)</name>
        <dbReference type="ChEBI" id="CHEBI:29105"/>
    </ligand>
</feature>
<dbReference type="AlphaFoldDB" id="A0A4V1KJC3"/>
<dbReference type="InterPro" id="IPR013088">
    <property type="entry name" value="Znf_NHR/GATA"/>
</dbReference>
<accession>A0A4V1KJC3</accession>
<dbReference type="PANTHER" id="PTHR36150">
    <property type="entry name" value="DNA GYRASE INHIBITOR YACG"/>
    <property type="match status" value="1"/>
</dbReference>
<dbReference type="OrthoDB" id="9809663at2"/>
<evidence type="ECO:0000313" key="5">
    <source>
        <dbReference type="EMBL" id="RXF73692.1"/>
    </source>
</evidence>
<dbReference type="Proteomes" id="UP000289708">
    <property type="component" value="Unassembled WGS sequence"/>
</dbReference>
<dbReference type="RefSeq" id="WP_128777138.1">
    <property type="nucleotide sequence ID" value="NZ_RYFI01000007.1"/>
</dbReference>
<organism evidence="5 6">
    <name type="scientific">Hansschlegelia zhihuaiae</name>
    <dbReference type="NCBI Taxonomy" id="405005"/>
    <lineage>
        <taxon>Bacteria</taxon>
        <taxon>Pseudomonadati</taxon>
        <taxon>Pseudomonadota</taxon>
        <taxon>Alphaproteobacteria</taxon>
        <taxon>Hyphomicrobiales</taxon>
        <taxon>Methylopilaceae</taxon>
        <taxon>Hansschlegelia</taxon>
    </lineage>
</organism>
<dbReference type="HAMAP" id="MF_00649">
    <property type="entry name" value="DNA_gyrase_inhibitor_YacG"/>
    <property type="match status" value="1"/>
</dbReference>
<keyword evidence="1 3" id="KW-0479">Metal-binding</keyword>
<protein>
    <recommendedName>
        <fullName evidence="3">DNA gyrase inhibitor YacG</fullName>
    </recommendedName>
</protein>
<feature type="region of interest" description="Disordered" evidence="4">
    <location>
        <begin position="48"/>
        <end position="71"/>
    </location>
</feature>
<evidence type="ECO:0000256" key="3">
    <source>
        <dbReference type="HAMAP-Rule" id="MF_00649"/>
    </source>
</evidence>
<dbReference type="Pfam" id="PF03884">
    <property type="entry name" value="YacG"/>
    <property type="match status" value="1"/>
</dbReference>
<comment type="cofactor">
    <cofactor evidence="3">
        <name>Zn(2+)</name>
        <dbReference type="ChEBI" id="CHEBI:29105"/>
    </cofactor>
    <text evidence="3">Binds 1 zinc ion.</text>
</comment>
<comment type="function">
    <text evidence="3">Inhibits all the catalytic activities of DNA gyrase by preventing its interaction with DNA. Acts by binding directly to the C-terminal domain of GyrB, which probably disrupts DNA binding by the gyrase.</text>
</comment>
<sequence length="71" mass="8099">MTDAPARRERPPRPCPICKKMSLPQYHPFCSRRCADVDLSRWFSEVYAAPAEEKETDDEAPPPAPRDEPDA</sequence>
<dbReference type="GO" id="GO:0008657">
    <property type="term" value="F:DNA topoisomerase type II (double strand cut, ATP-hydrolyzing) inhibitor activity"/>
    <property type="evidence" value="ECO:0007669"/>
    <property type="project" value="UniProtKB-UniRule"/>
</dbReference>